<proteinExistence type="predicted"/>
<feature type="domain" description="Rab-GAP TBC" evidence="4">
    <location>
        <begin position="28"/>
        <end position="236"/>
    </location>
</feature>
<gene>
    <name evidence="5" type="ORF">B0F90DRAFT_1668953</name>
</gene>
<dbReference type="Gene3D" id="1.10.472.80">
    <property type="entry name" value="Ypt/Rab-GAP domain of gyp1p, domain 3"/>
    <property type="match status" value="1"/>
</dbReference>
<evidence type="ECO:0000313" key="6">
    <source>
        <dbReference type="Proteomes" id="UP001203297"/>
    </source>
</evidence>
<feature type="transmembrane region" description="Helical" evidence="3">
    <location>
        <begin position="534"/>
        <end position="553"/>
    </location>
</feature>
<dbReference type="GO" id="GO:0006888">
    <property type="term" value="P:endoplasmic reticulum to Golgi vesicle-mediated transport"/>
    <property type="evidence" value="ECO:0007669"/>
    <property type="project" value="TreeGrafter"/>
</dbReference>
<dbReference type="Proteomes" id="UP001203297">
    <property type="component" value="Unassembled WGS sequence"/>
</dbReference>
<name>A0AAD4M264_9AGAM</name>
<feature type="transmembrane region" description="Helical" evidence="3">
    <location>
        <begin position="343"/>
        <end position="363"/>
    </location>
</feature>
<dbReference type="Pfam" id="PF00566">
    <property type="entry name" value="RabGAP-TBC"/>
    <property type="match status" value="1"/>
</dbReference>
<evidence type="ECO:0000256" key="2">
    <source>
        <dbReference type="SAM" id="MobiDB-lite"/>
    </source>
</evidence>
<dbReference type="EMBL" id="WTXG01000027">
    <property type="protein sequence ID" value="KAI0298657.1"/>
    <property type="molecule type" value="Genomic_DNA"/>
</dbReference>
<sequence>MAISSDKYLKSHDTLDWDALRLQSLAPGGFGSARTLLWPSLLHVDANPTQPSLSTEDQTEPDPHRDERQIRLDTDRSFVLYPLLSHPLTNLADDGPEDVRLARQAELNHLIVQTFRRHPGLNYFQGFHDIATVLQLTLPPKIALPALEKLSLHRLRDSMGHTLEPLTSLMLILQRLLRLVDLPYAMLLEDALTREGQHRHAPLPYAALPHLLTLFAHATPSLPLIQHIFDYLLVRPPLAIVYLVAAVSNIIRKDLVLKLGEGGDGDEGMIHSVLTGLPEFTDYGEDQDNGEGYEVQLSPEFPPQPQNAPITPLCLWAQAMPCLRARVLRMYATPPQRQNYASALHLLTPLPDLFPVLILWMALRQRKQRLVHLALSRIHLHPAMKARQVYPSLVTPLSHRPQTPLPPSTLQTSHFHLREPPHAPRLPSAQEQGLFSLAHLSLPKVFLLADELFARFPPSTPELRLSHTIGPASAMQTWAQDVALMPSDDQAEALVVAGTDIVVREAPTPDSQNRKELQKRVKKRGIKKARKGEARLLVAGAVLVLGVAVAYGVGGRRGGGGIGIGGEAIGVRCLVRWALSGRECWGCLVMHSSDCEYCL</sequence>
<dbReference type="Gene3D" id="1.10.8.1310">
    <property type="match status" value="1"/>
</dbReference>
<keyword evidence="3" id="KW-0472">Membrane</keyword>
<keyword evidence="3" id="KW-0812">Transmembrane</keyword>
<dbReference type="SUPFAM" id="SSF47923">
    <property type="entry name" value="Ypt/Rab-GAP domain of gyp1p"/>
    <property type="match status" value="1"/>
</dbReference>
<keyword evidence="6" id="KW-1185">Reference proteome</keyword>
<feature type="region of interest" description="Disordered" evidence="2">
    <location>
        <begin position="48"/>
        <end position="68"/>
    </location>
</feature>
<evidence type="ECO:0000313" key="5">
    <source>
        <dbReference type="EMBL" id="KAI0298657.1"/>
    </source>
</evidence>
<evidence type="ECO:0000256" key="1">
    <source>
        <dbReference type="ARBA" id="ARBA00022468"/>
    </source>
</evidence>
<dbReference type="PROSITE" id="PS50086">
    <property type="entry name" value="TBC_RABGAP"/>
    <property type="match status" value="1"/>
</dbReference>
<dbReference type="PANTHER" id="PTHR20913:SF7">
    <property type="entry name" value="RE60063P"/>
    <property type="match status" value="1"/>
</dbReference>
<keyword evidence="1" id="KW-0343">GTPase activation</keyword>
<accession>A0AAD4M264</accession>
<dbReference type="InterPro" id="IPR000195">
    <property type="entry name" value="Rab-GAP-TBC_dom"/>
</dbReference>
<evidence type="ECO:0000256" key="3">
    <source>
        <dbReference type="SAM" id="Phobius"/>
    </source>
</evidence>
<dbReference type="PANTHER" id="PTHR20913">
    <property type="entry name" value="TBC1 DOMAIN FAMILY MEMBER 20/GTPASE"/>
    <property type="match status" value="1"/>
</dbReference>
<dbReference type="InterPro" id="IPR045913">
    <property type="entry name" value="TBC20/Gyp8-like"/>
</dbReference>
<comment type="caution">
    <text evidence="5">The sequence shown here is derived from an EMBL/GenBank/DDBJ whole genome shotgun (WGS) entry which is preliminary data.</text>
</comment>
<reference evidence="5" key="1">
    <citation type="journal article" date="2022" name="New Phytol.">
        <title>Evolutionary transition to the ectomycorrhizal habit in the genomes of a hyperdiverse lineage of mushroom-forming fungi.</title>
        <authorList>
            <person name="Looney B."/>
            <person name="Miyauchi S."/>
            <person name="Morin E."/>
            <person name="Drula E."/>
            <person name="Courty P.E."/>
            <person name="Kohler A."/>
            <person name="Kuo A."/>
            <person name="LaButti K."/>
            <person name="Pangilinan J."/>
            <person name="Lipzen A."/>
            <person name="Riley R."/>
            <person name="Andreopoulos W."/>
            <person name="He G."/>
            <person name="Johnson J."/>
            <person name="Nolan M."/>
            <person name="Tritt A."/>
            <person name="Barry K.W."/>
            <person name="Grigoriev I.V."/>
            <person name="Nagy L.G."/>
            <person name="Hibbett D."/>
            <person name="Henrissat B."/>
            <person name="Matheny P.B."/>
            <person name="Labbe J."/>
            <person name="Martin F.M."/>
        </authorList>
    </citation>
    <scope>NUCLEOTIDE SEQUENCE</scope>
    <source>
        <strain evidence="5">BPL690</strain>
    </source>
</reference>
<organism evidence="5 6">
    <name type="scientific">Multifurca ochricompacta</name>
    <dbReference type="NCBI Taxonomy" id="376703"/>
    <lineage>
        <taxon>Eukaryota</taxon>
        <taxon>Fungi</taxon>
        <taxon>Dikarya</taxon>
        <taxon>Basidiomycota</taxon>
        <taxon>Agaricomycotina</taxon>
        <taxon>Agaricomycetes</taxon>
        <taxon>Russulales</taxon>
        <taxon>Russulaceae</taxon>
        <taxon>Multifurca</taxon>
    </lineage>
</organism>
<evidence type="ECO:0000259" key="4">
    <source>
        <dbReference type="PROSITE" id="PS50086"/>
    </source>
</evidence>
<dbReference type="AlphaFoldDB" id="A0AAD4M264"/>
<dbReference type="InterPro" id="IPR035969">
    <property type="entry name" value="Rab-GAP_TBC_sf"/>
</dbReference>
<dbReference type="GO" id="GO:0005789">
    <property type="term" value="C:endoplasmic reticulum membrane"/>
    <property type="evidence" value="ECO:0007669"/>
    <property type="project" value="TreeGrafter"/>
</dbReference>
<keyword evidence="3" id="KW-1133">Transmembrane helix</keyword>
<protein>
    <submittedName>
        <fullName evidence="5">Rab-GTPase-TBC domain-containing protein</fullName>
    </submittedName>
</protein>
<dbReference type="GO" id="GO:0005096">
    <property type="term" value="F:GTPase activator activity"/>
    <property type="evidence" value="ECO:0007669"/>
    <property type="project" value="UniProtKB-KW"/>
</dbReference>
<dbReference type="SMART" id="SM00164">
    <property type="entry name" value="TBC"/>
    <property type="match status" value="1"/>
</dbReference>